<keyword evidence="2" id="KW-1133">Transmembrane helix</keyword>
<evidence type="ECO:0000256" key="1">
    <source>
        <dbReference type="SAM" id="MobiDB-lite"/>
    </source>
</evidence>
<dbReference type="RefSeq" id="WP_344114564.1">
    <property type="nucleotide sequence ID" value="NZ_BAAANE010000009.1"/>
</dbReference>
<accession>A0ABN2FMD3</accession>
<name>A0ABN2FMD3_9ACTN</name>
<evidence type="ECO:0000256" key="2">
    <source>
        <dbReference type="SAM" id="Phobius"/>
    </source>
</evidence>
<feature type="transmembrane region" description="Helical" evidence="2">
    <location>
        <begin position="12"/>
        <end position="33"/>
    </location>
</feature>
<keyword evidence="2" id="KW-0812">Transmembrane</keyword>
<protein>
    <submittedName>
        <fullName evidence="3">Uncharacterized protein</fullName>
    </submittedName>
</protein>
<keyword evidence="4" id="KW-1185">Reference proteome</keyword>
<gene>
    <name evidence="3" type="ORF">GCM10009744_50710</name>
</gene>
<comment type="caution">
    <text evidence="3">The sequence shown here is derived from an EMBL/GenBank/DDBJ whole genome shotgun (WGS) entry which is preliminary data.</text>
</comment>
<keyword evidence="2" id="KW-0472">Membrane</keyword>
<reference evidence="3 4" key="1">
    <citation type="journal article" date="2019" name="Int. J. Syst. Evol. Microbiol.">
        <title>The Global Catalogue of Microorganisms (GCM) 10K type strain sequencing project: providing services to taxonomists for standard genome sequencing and annotation.</title>
        <authorList>
            <consortium name="The Broad Institute Genomics Platform"/>
            <consortium name="The Broad Institute Genome Sequencing Center for Infectious Disease"/>
            <person name="Wu L."/>
            <person name="Ma J."/>
        </authorList>
    </citation>
    <scope>NUCLEOTIDE SEQUENCE [LARGE SCALE GENOMIC DNA]</scope>
    <source>
        <strain evidence="3 4">JCM 14306</strain>
    </source>
</reference>
<dbReference type="Proteomes" id="UP001501319">
    <property type="component" value="Unassembled WGS sequence"/>
</dbReference>
<evidence type="ECO:0000313" key="3">
    <source>
        <dbReference type="EMBL" id="GAA1652642.1"/>
    </source>
</evidence>
<organism evidence="3 4">
    <name type="scientific">Kribbella alba</name>
    <dbReference type="NCBI Taxonomy" id="190197"/>
    <lineage>
        <taxon>Bacteria</taxon>
        <taxon>Bacillati</taxon>
        <taxon>Actinomycetota</taxon>
        <taxon>Actinomycetes</taxon>
        <taxon>Propionibacteriales</taxon>
        <taxon>Kribbellaceae</taxon>
        <taxon>Kribbella</taxon>
    </lineage>
</organism>
<sequence length="230" mass="24649">MNRPQNPNRSQWIVMAGAALAVVLIAAGVIVIVTGGDKKDPVNPPVAGQSRTPAPVGTRSTPAPPPTAPVTVKGPDDKGVEIGGGVWFTPAKGWVKDPQTPSGRNYVLPDPARPGAIDGWFWIRQTKELGAKAFAEHVADVESNNLQHVVIRNGSYRACANKALKLCYAMNYSAVVPIKGQKPVVFSGFIQAFEDRDGQTTTTDAALQTEVWAKHKQEILDMNGSLVRSF</sequence>
<proteinExistence type="predicted"/>
<feature type="region of interest" description="Disordered" evidence="1">
    <location>
        <begin position="37"/>
        <end position="76"/>
    </location>
</feature>
<dbReference type="EMBL" id="BAAANE010000009">
    <property type="protein sequence ID" value="GAA1652642.1"/>
    <property type="molecule type" value="Genomic_DNA"/>
</dbReference>
<evidence type="ECO:0000313" key="4">
    <source>
        <dbReference type="Proteomes" id="UP001501319"/>
    </source>
</evidence>